<keyword evidence="2" id="KW-1185">Reference proteome</keyword>
<comment type="caution">
    <text evidence="1">The sequence shown here is derived from an EMBL/GenBank/DDBJ whole genome shotgun (WGS) entry which is preliminary data.</text>
</comment>
<evidence type="ECO:0000313" key="1">
    <source>
        <dbReference type="EMBL" id="MCP2732666.1"/>
    </source>
</evidence>
<name>A0AAE3GZK0_9CYAN</name>
<keyword evidence="1" id="KW-0418">Kinase</keyword>
<sequence length="111" mass="12847">MNYTFYLKVQRVENTCIFELSWGKGQQLTVTLPYPENLSTLYQEWSSVYLSFYKQALRGRVAKTGSLGVPPIDWHAKLVQAEATLLYEFHQWLRSAQLFEIRSRIARGGVG</sequence>
<accession>A0AAE3GZK0</accession>
<organism evidence="1 2">
    <name type="scientific">Limnofasciculus baicalensis BBK-W-15</name>
    <dbReference type="NCBI Taxonomy" id="2699891"/>
    <lineage>
        <taxon>Bacteria</taxon>
        <taxon>Bacillati</taxon>
        <taxon>Cyanobacteriota</taxon>
        <taxon>Cyanophyceae</taxon>
        <taxon>Coleofasciculales</taxon>
        <taxon>Coleofasciculaceae</taxon>
        <taxon>Limnofasciculus</taxon>
        <taxon>Limnofasciculus baicalensis</taxon>
    </lineage>
</organism>
<protein>
    <submittedName>
        <fullName evidence="1">Histidine kinase</fullName>
    </submittedName>
</protein>
<dbReference type="Proteomes" id="UP001204953">
    <property type="component" value="Unassembled WGS sequence"/>
</dbReference>
<dbReference type="AlphaFoldDB" id="A0AAE3GZK0"/>
<proteinExistence type="predicted"/>
<feature type="non-terminal residue" evidence="1">
    <location>
        <position position="111"/>
    </location>
</feature>
<reference evidence="1" key="1">
    <citation type="submission" date="2022-06" db="EMBL/GenBank/DDBJ databases">
        <title>New cyanobacteria of genus Symplocastrum in benthos of Lake Baikal.</title>
        <authorList>
            <person name="Sorokovikova E."/>
            <person name="Tikhonova I."/>
            <person name="Krasnopeev A."/>
            <person name="Evseev P."/>
            <person name="Gladkikh A."/>
            <person name="Belykh O."/>
        </authorList>
    </citation>
    <scope>NUCLEOTIDE SEQUENCE</scope>
    <source>
        <strain evidence="1">BBK-W-15</strain>
    </source>
</reference>
<keyword evidence="1" id="KW-0808">Transferase</keyword>
<evidence type="ECO:0000313" key="2">
    <source>
        <dbReference type="Proteomes" id="UP001204953"/>
    </source>
</evidence>
<dbReference type="EMBL" id="JAMZMM010000725">
    <property type="protein sequence ID" value="MCP2732666.1"/>
    <property type="molecule type" value="Genomic_DNA"/>
</dbReference>
<dbReference type="GO" id="GO:0016301">
    <property type="term" value="F:kinase activity"/>
    <property type="evidence" value="ECO:0007669"/>
    <property type="project" value="UniProtKB-KW"/>
</dbReference>
<gene>
    <name evidence="1" type="ORF">NJ959_29990</name>
</gene>